<comment type="caution">
    <text evidence="2">The sequence shown here is derived from an EMBL/GenBank/DDBJ whole genome shotgun (WGS) entry which is preliminary data.</text>
</comment>
<dbReference type="Gene3D" id="3.30.420.10">
    <property type="entry name" value="Ribonuclease H-like superfamily/Ribonuclease H"/>
    <property type="match status" value="1"/>
</dbReference>
<sequence>MTPFNEGDEEGAGDLLRMYRDDWTRPYMRQKRLRLDPAKPHISQAFTSAMERGSTAILDMAGGAKEQNGKVERHGQWFAQMLRAVVAEVQPQDRGEWRGCVAQVQEAKNSLLSVGGESPAQIVFGRNPEVPEELLVDSPDIVANGAVLRDPPAIFAARVRAIARRHVLSYNDRRATRAALDARPRRRIAYKPGDMVAIWRKVTKGGGGGLQNRRARYRWRPGVCMGAVRGNYWIAVPGCVLNASPEQLRMANSEERAAWRLVESSLRSHTIDLDSMKAQHYHDISAEERPPEEAEEEAEQTQESQLLKERPRPVTATSGNLEDTQKRQGVKRGPSPSASDRVKQPKVQLGLAAAAAEDSEDDDEILAVDEEKVLLARGRKELNRKEPKKLAKGYAKEYDKMINKTTAWRPRPLEESRRLRSTKPGRILKPRRVLTERGDEVKCRMTIQGFKDLDLLGLVRAGGAQAPTLSSNGRALVLQTIASAKFPMAIGDVEGASLETDACLTPAEHGTIYVSLPSEFLPEGVHEDQLCEVINGCGRSDQPQLRWLTFSKYITDELGFMQHPLDQCAMMLFEDIGETVDFDLGDYRAIEGSGLEGEVPFWKWIAKLKAKFPFWKWNDQEGEFVASKLQQLSDYTIVQSQRQYANEEMERMPSPCRQR</sequence>
<dbReference type="Proteomes" id="UP001189429">
    <property type="component" value="Unassembled WGS sequence"/>
</dbReference>
<dbReference type="EMBL" id="CAUYUJ010014403">
    <property type="protein sequence ID" value="CAK0840822.1"/>
    <property type="molecule type" value="Genomic_DNA"/>
</dbReference>
<organism evidence="2 3">
    <name type="scientific">Prorocentrum cordatum</name>
    <dbReference type="NCBI Taxonomy" id="2364126"/>
    <lineage>
        <taxon>Eukaryota</taxon>
        <taxon>Sar</taxon>
        <taxon>Alveolata</taxon>
        <taxon>Dinophyceae</taxon>
        <taxon>Prorocentrales</taxon>
        <taxon>Prorocentraceae</taxon>
        <taxon>Prorocentrum</taxon>
    </lineage>
</organism>
<feature type="region of interest" description="Disordered" evidence="1">
    <location>
        <begin position="281"/>
        <end position="363"/>
    </location>
</feature>
<proteinExistence type="predicted"/>
<evidence type="ECO:0000256" key="1">
    <source>
        <dbReference type="SAM" id="MobiDB-lite"/>
    </source>
</evidence>
<accession>A0ABN9T6Z0</accession>
<evidence type="ECO:0000313" key="2">
    <source>
        <dbReference type="EMBL" id="CAK0840822.1"/>
    </source>
</evidence>
<dbReference type="InterPro" id="IPR036397">
    <property type="entry name" value="RNaseH_sf"/>
</dbReference>
<reference evidence="2" key="1">
    <citation type="submission" date="2023-10" db="EMBL/GenBank/DDBJ databases">
        <authorList>
            <person name="Chen Y."/>
            <person name="Shah S."/>
            <person name="Dougan E. K."/>
            <person name="Thang M."/>
            <person name="Chan C."/>
        </authorList>
    </citation>
    <scope>NUCLEOTIDE SEQUENCE [LARGE SCALE GENOMIC DNA]</scope>
</reference>
<gene>
    <name evidence="2" type="ORF">PCOR1329_LOCUS36164</name>
</gene>
<keyword evidence="3" id="KW-1185">Reference proteome</keyword>
<evidence type="ECO:0000313" key="3">
    <source>
        <dbReference type="Proteomes" id="UP001189429"/>
    </source>
</evidence>
<feature type="compositionally biased region" description="Basic and acidic residues" evidence="1">
    <location>
        <begin position="281"/>
        <end position="292"/>
    </location>
</feature>
<name>A0ABN9T6Z0_9DINO</name>
<protein>
    <submittedName>
        <fullName evidence="2">Uncharacterized protein</fullName>
    </submittedName>
</protein>